<proteinExistence type="predicted"/>
<feature type="transmembrane region" description="Helical" evidence="1">
    <location>
        <begin position="31"/>
        <end position="52"/>
    </location>
</feature>
<sequence length="218" mass="25420">MMTFWSLFFMFLLLSLLLSNFRDVTFHLTGITSLFSIIFMILFPVFTFKNVFPFVIKLGISRKAFVISTYIYSFTLSLIMTGLNYLYLYGFNLIADGFSIEGFNYIGLNMEGFVELMHGNVYLFDLLLHLTLFLFFTFLGSFFYRFGFVYGLILTFIFPLSMLIRSVGIKIVEVLEYFFIFQETYTPLSFIITILISSALLWLVVNRASVIDQITKQN</sequence>
<evidence type="ECO:0000313" key="2">
    <source>
        <dbReference type="EMBL" id="BAM46998.1"/>
    </source>
</evidence>
<dbReference type="STRING" id="698758.AXY_08660"/>
<dbReference type="eggNOG" id="ENOG502ZEQK">
    <property type="taxonomic scope" value="Bacteria"/>
</dbReference>
<keyword evidence="1" id="KW-0812">Transmembrane</keyword>
<feature type="transmembrane region" description="Helical" evidence="1">
    <location>
        <begin position="121"/>
        <end position="139"/>
    </location>
</feature>
<feature type="transmembrane region" description="Helical" evidence="1">
    <location>
        <begin position="184"/>
        <end position="205"/>
    </location>
</feature>
<keyword evidence="1" id="KW-0472">Membrane</keyword>
<organism evidence="2 3">
    <name type="scientific">Amphibacillus xylanus (strain ATCC 51415 / DSM 6626 / JCM 7361 / LMG 17667 / NBRC 15112 / Ep01)</name>
    <dbReference type="NCBI Taxonomy" id="698758"/>
    <lineage>
        <taxon>Bacteria</taxon>
        <taxon>Bacillati</taxon>
        <taxon>Bacillota</taxon>
        <taxon>Bacilli</taxon>
        <taxon>Bacillales</taxon>
        <taxon>Bacillaceae</taxon>
        <taxon>Amphibacillus</taxon>
    </lineage>
</organism>
<protein>
    <submittedName>
        <fullName evidence="2">Uncharacterized protein</fullName>
    </submittedName>
</protein>
<gene>
    <name evidence="2" type="ordered locus">AXY_08660</name>
</gene>
<reference evidence="2 3" key="1">
    <citation type="submission" date="2011-01" db="EMBL/GenBank/DDBJ databases">
        <title>Whole genome sequence of Amphibacillus xylinus NBRC 15112.</title>
        <authorList>
            <person name="Nakazawa H."/>
            <person name="Katano Y."/>
            <person name="Nakamura S."/>
            <person name="Sasagawa M."/>
            <person name="Fukada J."/>
            <person name="Arai T."/>
            <person name="Sasakura N."/>
            <person name="Mochizuki D."/>
            <person name="Hosoyama A."/>
            <person name="Harada K."/>
            <person name="Horikawa H."/>
            <person name="Kato Y."/>
            <person name="Harada T."/>
            <person name="Sasaki K."/>
            <person name="Sekiguchi M."/>
            <person name="Hodoyama M."/>
            <person name="Nishiko R."/>
            <person name="Narita H."/>
            <person name="Hanamaki A."/>
            <person name="Hata C."/>
            <person name="Konno Y."/>
            <person name="Niimura Y."/>
            <person name="Yamazaki S."/>
            <person name="Fujita N."/>
        </authorList>
    </citation>
    <scope>NUCLEOTIDE SEQUENCE [LARGE SCALE GENOMIC DNA]</scope>
    <source>
        <strain evidence="3">ATCC 51415 / DSM 6626 / JCM 7361 / LMG 17667 / NBRC 15112 / Ep01</strain>
    </source>
</reference>
<dbReference type="HOGENOM" id="CLU_1264725_0_0_9"/>
<dbReference type="Proteomes" id="UP000006294">
    <property type="component" value="Chromosome"/>
</dbReference>
<dbReference type="EMBL" id="AP012050">
    <property type="protein sequence ID" value="BAM46998.1"/>
    <property type="molecule type" value="Genomic_DNA"/>
</dbReference>
<dbReference type="AlphaFoldDB" id="K0J6Z5"/>
<name>K0J6Z5_AMPXN</name>
<dbReference type="KEGG" id="axl:AXY_08660"/>
<keyword evidence="3" id="KW-1185">Reference proteome</keyword>
<evidence type="ECO:0000313" key="3">
    <source>
        <dbReference type="Proteomes" id="UP000006294"/>
    </source>
</evidence>
<feature type="transmembrane region" description="Helical" evidence="1">
    <location>
        <begin position="146"/>
        <end position="164"/>
    </location>
</feature>
<feature type="transmembrane region" description="Helical" evidence="1">
    <location>
        <begin position="64"/>
        <end position="88"/>
    </location>
</feature>
<keyword evidence="1" id="KW-1133">Transmembrane helix</keyword>
<accession>K0J6Z5</accession>
<evidence type="ECO:0000256" key="1">
    <source>
        <dbReference type="SAM" id="Phobius"/>
    </source>
</evidence>